<dbReference type="AlphaFoldDB" id="A0AA88E1G6"/>
<sequence length="45" mass="4825">MLKRTIQAKCLTGEHRGIGCIRGERRGTTLGRRGIGCTSSPPSDP</sequence>
<gene>
    <name evidence="1" type="ORF">TIFTF001_035021</name>
</gene>
<organism evidence="1 2">
    <name type="scientific">Ficus carica</name>
    <name type="common">Common fig</name>
    <dbReference type="NCBI Taxonomy" id="3494"/>
    <lineage>
        <taxon>Eukaryota</taxon>
        <taxon>Viridiplantae</taxon>
        <taxon>Streptophyta</taxon>
        <taxon>Embryophyta</taxon>
        <taxon>Tracheophyta</taxon>
        <taxon>Spermatophyta</taxon>
        <taxon>Magnoliopsida</taxon>
        <taxon>eudicotyledons</taxon>
        <taxon>Gunneridae</taxon>
        <taxon>Pentapetalae</taxon>
        <taxon>rosids</taxon>
        <taxon>fabids</taxon>
        <taxon>Rosales</taxon>
        <taxon>Moraceae</taxon>
        <taxon>Ficeae</taxon>
        <taxon>Ficus</taxon>
    </lineage>
</organism>
<protein>
    <submittedName>
        <fullName evidence="1">Uncharacterized protein</fullName>
    </submittedName>
</protein>
<dbReference type="Proteomes" id="UP001187192">
    <property type="component" value="Unassembled WGS sequence"/>
</dbReference>
<evidence type="ECO:0000313" key="2">
    <source>
        <dbReference type="Proteomes" id="UP001187192"/>
    </source>
</evidence>
<reference evidence="1" key="1">
    <citation type="submission" date="2023-07" db="EMBL/GenBank/DDBJ databases">
        <title>draft genome sequence of fig (Ficus carica).</title>
        <authorList>
            <person name="Takahashi T."/>
            <person name="Nishimura K."/>
        </authorList>
    </citation>
    <scope>NUCLEOTIDE SEQUENCE</scope>
</reference>
<proteinExistence type="predicted"/>
<comment type="caution">
    <text evidence="1">The sequence shown here is derived from an EMBL/GenBank/DDBJ whole genome shotgun (WGS) entry which is preliminary data.</text>
</comment>
<evidence type="ECO:0000313" key="1">
    <source>
        <dbReference type="EMBL" id="GMN65940.1"/>
    </source>
</evidence>
<dbReference type="EMBL" id="BTGU01000274">
    <property type="protein sequence ID" value="GMN65940.1"/>
    <property type="molecule type" value="Genomic_DNA"/>
</dbReference>
<accession>A0AA88E1G6</accession>
<name>A0AA88E1G6_FICCA</name>
<keyword evidence="2" id="KW-1185">Reference proteome</keyword>